<protein>
    <submittedName>
        <fullName evidence="2 3">Nuclease HARBI1</fullName>
    </submittedName>
</protein>
<proteinExistence type="predicted"/>
<name>A0A5D3DTW8_CUCMM</name>
<dbReference type="AlphaFoldDB" id="A0A5D3DTW8"/>
<feature type="region of interest" description="Disordered" evidence="1">
    <location>
        <begin position="77"/>
        <end position="96"/>
    </location>
</feature>
<reference evidence="4 5" key="1">
    <citation type="submission" date="2019-08" db="EMBL/GenBank/DDBJ databases">
        <title>Draft genome sequences of two oriental melons (Cucumis melo L. var makuwa).</title>
        <authorList>
            <person name="Kwon S.-Y."/>
        </authorList>
    </citation>
    <scope>NUCLEOTIDE SEQUENCE [LARGE SCALE GENOMIC DNA]</scope>
    <source>
        <strain evidence="5">cv. Chang Bougi</strain>
        <strain evidence="4">cv. SW 3</strain>
        <tissue evidence="3">Leaf</tissue>
    </source>
</reference>
<dbReference type="EMBL" id="SSTE01016227">
    <property type="protein sequence ID" value="KAA0041794.1"/>
    <property type="molecule type" value="Genomic_DNA"/>
</dbReference>
<accession>A0A5D3DTW8</accession>
<evidence type="ECO:0000313" key="5">
    <source>
        <dbReference type="Proteomes" id="UP000321947"/>
    </source>
</evidence>
<organism evidence="3 5">
    <name type="scientific">Cucumis melo var. makuwa</name>
    <name type="common">Oriental melon</name>
    <dbReference type="NCBI Taxonomy" id="1194695"/>
    <lineage>
        <taxon>Eukaryota</taxon>
        <taxon>Viridiplantae</taxon>
        <taxon>Streptophyta</taxon>
        <taxon>Embryophyta</taxon>
        <taxon>Tracheophyta</taxon>
        <taxon>Spermatophyta</taxon>
        <taxon>Magnoliopsida</taxon>
        <taxon>eudicotyledons</taxon>
        <taxon>Gunneridae</taxon>
        <taxon>Pentapetalae</taxon>
        <taxon>rosids</taxon>
        <taxon>fabids</taxon>
        <taxon>Cucurbitales</taxon>
        <taxon>Cucurbitaceae</taxon>
        <taxon>Benincaseae</taxon>
        <taxon>Cucumis</taxon>
    </lineage>
</organism>
<evidence type="ECO:0000313" key="4">
    <source>
        <dbReference type="Proteomes" id="UP000321393"/>
    </source>
</evidence>
<dbReference type="Proteomes" id="UP000321947">
    <property type="component" value="Unassembled WGS sequence"/>
</dbReference>
<dbReference type="Proteomes" id="UP000321393">
    <property type="component" value="Unassembled WGS sequence"/>
</dbReference>
<feature type="region of interest" description="Disordered" evidence="1">
    <location>
        <begin position="268"/>
        <end position="294"/>
    </location>
</feature>
<sequence>MNCLGALDWTYIKMNVPHNDRPMYRTHKGEISTNVLIFVLVGWEGCGADSRILWDALARLNGLKVLKVVRPSQIEARPVSPPLGSHRRAVASPSAPRRQPSVVALLSRSSIARPVAPSSNARPTARRRYLDPCVPSLLLLKPGSSTRAPATPILHEADPTASLLRDPRHVRTHLHRAARVPRLHVAKPHSRVSHTCPCRAAPSAASRAASQPSRFTYPEPTSRFLSPASQWSRQASFNPILTHIFRCPLGFTKDQLVPTGSQIARVRGRTSSGAEVEVKARASWRATRSDRGEP</sequence>
<evidence type="ECO:0000256" key="1">
    <source>
        <dbReference type="SAM" id="MobiDB-lite"/>
    </source>
</evidence>
<dbReference type="EMBL" id="SSTD01003134">
    <property type="protein sequence ID" value="TYK27083.1"/>
    <property type="molecule type" value="Genomic_DNA"/>
</dbReference>
<comment type="caution">
    <text evidence="3">The sequence shown here is derived from an EMBL/GenBank/DDBJ whole genome shotgun (WGS) entry which is preliminary data.</text>
</comment>
<evidence type="ECO:0000313" key="3">
    <source>
        <dbReference type="EMBL" id="TYK27083.1"/>
    </source>
</evidence>
<gene>
    <name evidence="3" type="ORF">E5676_scaffold95G00930</name>
    <name evidence="2" type="ORF">E6C27_scaffold67G001650</name>
</gene>
<evidence type="ECO:0000313" key="2">
    <source>
        <dbReference type="EMBL" id="KAA0041794.1"/>
    </source>
</evidence>